<keyword evidence="1" id="KW-0812">Transmembrane</keyword>
<feature type="chain" id="PRO_5029704350" evidence="2">
    <location>
        <begin position="20"/>
        <end position="179"/>
    </location>
</feature>
<gene>
    <name evidence="3" type="ORF">HJG63_009613</name>
</gene>
<keyword evidence="1" id="KW-1133">Transmembrane helix</keyword>
<feature type="transmembrane region" description="Helical" evidence="1">
    <location>
        <begin position="105"/>
        <end position="124"/>
    </location>
</feature>
<evidence type="ECO:0000313" key="3">
    <source>
        <dbReference type="EMBL" id="KAF6401553.1"/>
    </source>
</evidence>
<protein>
    <submittedName>
        <fullName evidence="3">Uncharacterized protein</fullName>
    </submittedName>
</protein>
<feature type="signal peptide" evidence="2">
    <location>
        <begin position="1"/>
        <end position="19"/>
    </location>
</feature>
<evidence type="ECO:0000256" key="1">
    <source>
        <dbReference type="SAM" id="Phobius"/>
    </source>
</evidence>
<organism evidence="3 4">
    <name type="scientific">Rousettus aegyptiacus</name>
    <name type="common">Egyptian fruit bat</name>
    <name type="synonym">Pteropus aegyptiacus</name>
    <dbReference type="NCBI Taxonomy" id="9407"/>
    <lineage>
        <taxon>Eukaryota</taxon>
        <taxon>Metazoa</taxon>
        <taxon>Chordata</taxon>
        <taxon>Craniata</taxon>
        <taxon>Vertebrata</taxon>
        <taxon>Euteleostomi</taxon>
        <taxon>Mammalia</taxon>
        <taxon>Eutheria</taxon>
        <taxon>Laurasiatheria</taxon>
        <taxon>Chiroptera</taxon>
        <taxon>Yinpterochiroptera</taxon>
        <taxon>Pteropodoidea</taxon>
        <taxon>Pteropodidae</taxon>
        <taxon>Rousettinae</taxon>
        <taxon>Rousettus</taxon>
    </lineage>
</organism>
<keyword evidence="4" id="KW-1185">Reference proteome</keyword>
<evidence type="ECO:0000256" key="2">
    <source>
        <dbReference type="SAM" id="SignalP"/>
    </source>
</evidence>
<dbReference type="Proteomes" id="UP000593571">
    <property type="component" value="Unassembled WGS sequence"/>
</dbReference>
<feature type="transmembrane region" description="Helical" evidence="1">
    <location>
        <begin position="70"/>
        <end position="99"/>
    </location>
</feature>
<dbReference type="AlphaFoldDB" id="A0A7J8BRS4"/>
<reference evidence="3 4" key="1">
    <citation type="journal article" date="2020" name="Nature">
        <title>Six reference-quality genomes reveal evolution of bat adaptations.</title>
        <authorList>
            <person name="Jebb D."/>
            <person name="Huang Z."/>
            <person name="Pippel M."/>
            <person name="Hughes G.M."/>
            <person name="Lavrichenko K."/>
            <person name="Devanna P."/>
            <person name="Winkler S."/>
            <person name="Jermiin L.S."/>
            <person name="Skirmuntt E.C."/>
            <person name="Katzourakis A."/>
            <person name="Burkitt-Gray L."/>
            <person name="Ray D.A."/>
            <person name="Sullivan K.A.M."/>
            <person name="Roscito J.G."/>
            <person name="Kirilenko B.M."/>
            <person name="Davalos L.M."/>
            <person name="Corthals A.P."/>
            <person name="Power M.L."/>
            <person name="Jones G."/>
            <person name="Ransome R.D."/>
            <person name="Dechmann D.K.N."/>
            <person name="Locatelli A.G."/>
            <person name="Puechmaille S.J."/>
            <person name="Fedrigo O."/>
            <person name="Jarvis E.D."/>
            <person name="Hiller M."/>
            <person name="Vernes S.C."/>
            <person name="Myers E.W."/>
            <person name="Teeling E.C."/>
        </authorList>
    </citation>
    <scope>NUCLEOTIDE SEQUENCE [LARGE SCALE GENOMIC DNA]</scope>
    <source>
        <strain evidence="3">MRouAeg1</strain>
        <tissue evidence="3">Muscle</tissue>
    </source>
</reference>
<keyword evidence="2" id="KW-0732">Signal</keyword>
<evidence type="ECO:0000313" key="4">
    <source>
        <dbReference type="Proteomes" id="UP000593571"/>
    </source>
</evidence>
<name>A0A7J8BRS4_ROUAE</name>
<keyword evidence="1" id="KW-0472">Membrane</keyword>
<comment type="caution">
    <text evidence="3">The sequence shown here is derived from an EMBL/GenBank/DDBJ whole genome shotgun (WGS) entry which is preliminary data.</text>
</comment>
<dbReference type="EMBL" id="JACASE010000016">
    <property type="protein sequence ID" value="KAF6401553.1"/>
    <property type="molecule type" value="Genomic_DNA"/>
</dbReference>
<feature type="transmembrane region" description="Helical" evidence="1">
    <location>
        <begin position="29"/>
        <end position="49"/>
    </location>
</feature>
<sequence>MFLLFFFFPLLLVFQLCPCYTFCSCLSDLGYSGFFSSQSLFSFCFLRILMIYLLKDSFSAVSNLFRAHQWCYLCIEFFFFISGISSFCFCFSLGFSFLFLYRPSVLAWCLIYSLESLAFFKNFLSDYSNIPAMSVSDACSGSSNCVFGLWVCHVMCSSQLDIMCQIKETMVNRPSVLSC</sequence>
<proteinExistence type="predicted"/>
<accession>A0A7J8BRS4</accession>